<name>A0A9P0LKM2_ACAOB</name>
<accession>A0A9P0LKM2</accession>
<sequence>MLIYYSVSHLG</sequence>
<evidence type="ECO:0000313" key="1">
    <source>
        <dbReference type="EMBL" id="CAH1994116.1"/>
    </source>
</evidence>
<organism evidence="1 2">
    <name type="scientific">Acanthoscelides obtectus</name>
    <name type="common">Bean weevil</name>
    <name type="synonym">Bruchus obtectus</name>
    <dbReference type="NCBI Taxonomy" id="200917"/>
    <lineage>
        <taxon>Eukaryota</taxon>
        <taxon>Metazoa</taxon>
        <taxon>Ecdysozoa</taxon>
        <taxon>Arthropoda</taxon>
        <taxon>Hexapoda</taxon>
        <taxon>Insecta</taxon>
        <taxon>Pterygota</taxon>
        <taxon>Neoptera</taxon>
        <taxon>Endopterygota</taxon>
        <taxon>Coleoptera</taxon>
        <taxon>Polyphaga</taxon>
        <taxon>Cucujiformia</taxon>
        <taxon>Chrysomeloidea</taxon>
        <taxon>Chrysomelidae</taxon>
        <taxon>Bruchinae</taxon>
        <taxon>Bruchini</taxon>
        <taxon>Acanthoscelides</taxon>
    </lineage>
</organism>
<comment type="caution">
    <text evidence="1">The sequence shown here is derived from an EMBL/GenBank/DDBJ whole genome shotgun (WGS) entry which is preliminary data.</text>
</comment>
<evidence type="ECO:0000313" key="2">
    <source>
        <dbReference type="Proteomes" id="UP001152888"/>
    </source>
</evidence>
<dbReference type="Proteomes" id="UP001152888">
    <property type="component" value="Unassembled WGS sequence"/>
</dbReference>
<protein>
    <submittedName>
        <fullName evidence="1">Uncharacterized protein</fullName>
    </submittedName>
</protein>
<gene>
    <name evidence="1" type="ORF">ACAOBT_LOCUS21920</name>
</gene>
<reference evidence="1" key="1">
    <citation type="submission" date="2022-03" db="EMBL/GenBank/DDBJ databases">
        <authorList>
            <person name="Sayadi A."/>
        </authorList>
    </citation>
    <scope>NUCLEOTIDE SEQUENCE</scope>
</reference>
<keyword evidence="2" id="KW-1185">Reference proteome</keyword>
<proteinExistence type="predicted"/>
<dbReference type="EMBL" id="CAKOFQ010007190">
    <property type="protein sequence ID" value="CAH1994116.1"/>
    <property type="molecule type" value="Genomic_DNA"/>
</dbReference>